<keyword evidence="4 6" id="KW-1133">Transmembrane helix</keyword>
<dbReference type="RefSeq" id="WP_249319011.1">
    <property type="nucleotide sequence ID" value="NZ_JACRSN010000007.1"/>
</dbReference>
<feature type="transmembrane region" description="Helical" evidence="6">
    <location>
        <begin position="49"/>
        <end position="66"/>
    </location>
</feature>
<name>A0A926D963_9FIRM</name>
<dbReference type="Pfam" id="PF01098">
    <property type="entry name" value="FTSW_RODA_SPOVE"/>
    <property type="match status" value="1"/>
</dbReference>
<feature type="transmembrane region" description="Helical" evidence="6">
    <location>
        <begin position="317"/>
        <end position="343"/>
    </location>
</feature>
<dbReference type="GO" id="GO:0015648">
    <property type="term" value="F:lipid-linked peptidoglycan transporter activity"/>
    <property type="evidence" value="ECO:0007669"/>
    <property type="project" value="TreeGrafter"/>
</dbReference>
<dbReference type="PANTHER" id="PTHR30474:SF1">
    <property type="entry name" value="PEPTIDOGLYCAN GLYCOSYLTRANSFERASE MRDB"/>
    <property type="match status" value="1"/>
</dbReference>
<reference evidence="7" key="1">
    <citation type="submission" date="2020-08" db="EMBL/GenBank/DDBJ databases">
        <title>Genome public.</title>
        <authorList>
            <person name="Liu C."/>
            <person name="Sun Q."/>
        </authorList>
    </citation>
    <scope>NUCLEOTIDE SEQUENCE</scope>
    <source>
        <strain evidence="7">NSJ-40</strain>
    </source>
</reference>
<protein>
    <submittedName>
        <fullName evidence="7">FtsW/RodA/SpoVE family cell cycle protein</fullName>
    </submittedName>
</protein>
<feature type="transmembrane region" description="Helical" evidence="6">
    <location>
        <begin position="174"/>
        <end position="207"/>
    </location>
</feature>
<dbReference type="GO" id="GO:0005886">
    <property type="term" value="C:plasma membrane"/>
    <property type="evidence" value="ECO:0007669"/>
    <property type="project" value="TreeGrafter"/>
</dbReference>
<sequence>MPTLLDRCRNYFRRTNKVLWIIAFAISCYSLILLKSAERAYNSSYFKTQLVAMILGYGVAFLITLIDYREFTNFWYLIAGFCVFLMIYTLLFADAVQSAGGVNARAWITIGGRSFQPSELVKIGFMITFAKHIEVLKRYEKLESFLQVALLGVHALIPVLLCHAQGDDGAAMIFFCMFLAMSFGAGVQLRYFAGVILTIVVAVPLAWKLDLLAEYQKIRFTAMFHLDDPNFDPDIIYQQVQGRTSIGSGQFFGRGLFHGPRVSSGIVPFQHSDYIFSVAGEELGFVGCCLLIALLLALLITILYCSKQARDASGTCICFGFFGLVASQAFFNIGMCLALLPVMGVTLPFFSAGGSSAMCLYFGLGFVQNVYMHRPNGGERTMLRKDYALRGVVG</sequence>
<organism evidence="7 8">
    <name type="scientific">Yeguia hominis</name>
    <dbReference type="NCBI Taxonomy" id="2763662"/>
    <lineage>
        <taxon>Bacteria</taxon>
        <taxon>Bacillati</taxon>
        <taxon>Bacillota</taxon>
        <taxon>Clostridia</taxon>
        <taxon>Eubacteriales</taxon>
        <taxon>Yeguiaceae</taxon>
        <taxon>Yeguia</taxon>
    </lineage>
</organism>
<dbReference type="EMBL" id="JACRSN010000007">
    <property type="protein sequence ID" value="MBC8533546.1"/>
    <property type="molecule type" value="Genomic_DNA"/>
</dbReference>
<gene>
    <name evidence="7" type="ORF">IAG03_05910</name>
</gene>
<feature type="transmembrane region" description="Helical" evidence="6">
    <location>
        <begin position="73"/>
        <end position="93"/>
    </location>
</feature>
<feature type="transmembrane region" description="Helical" evidence="6">
    <location>
        <begin position="283"/>
        <end position="305"/>
    </location>
</feature>
<dbReference type="Proteomes" id="UP000651482">
    <property type="component" value="Unassembled WGS sequence"/>
</dbReference>
<accession>A0A926D963</accession>
<keyword evidence="5 6" id="KW-0472">Membrane</keyword>
<comment type="subcellular location">
    <subcellularLocation>
        <location evidence="1">Membrane</location>
        <topology evidence="1">Multi-pass membrane protein</topology>
    </subcellularLocation>
</comment>
<evidence type="ECO:0000256" key="2">
    <source>
        <dbReference type="ARBA" id="ARBA00022692"/>
    </source>
</evidence>
<evidence type="ECO:0000256" key="6">
    <source>
        <dbReference type="SAM" id="Phobius"/>
    </source>
</evidence>
<proteinExistence type="predicted"/>
<keyword evidence="3" id="KW-0133">Cell shape</keyword>
<feature type="transmembrane region" description="Helical" evidence="6">
    <location>
        <begin position="349"/>
        <end position="372"/>
    </location>
</feature>
<evidence type="ECO:0000313" key="8">
    <source>
        <dbReference type="Proteomes" id="UP000651482"/>
    </source>
</evidence>
<dbReference type="GO" id="GO:0032153">
    <property type="term" value="C:cell division site"/>
    <property type="evidence" value="ECO:0007669"/>
    <property type="project" value="TreeGrafter"/>
</dbReference>
<dbReference type="InterPro" id="IPR001182">
    <property type="entry name" value="FtsW/RodA"/>
</dbReference>
<dbReference type="PANTHER" id="PTHR30474">
    <property type="entry name" value="CELL CYCLE PROTEIN"/>
    <property type="match status" value="1"/>
</dbReference>
<evidence type="ECO:0000256" key="1">
    <source>
        <dbReference type="ARBA" id="ARBA00004141"/>
    </source>
</evidence>
<feature type="transmembrane region" description="Helical" evidence="6">
    <location>
        <begin position="18"/>
        <end position="37"/>
    </location>
</feature>
<dbReference type="PROSITE" id="PS51257">
    <property type="entry name" value="PROKAR_LIPOPROTEIN"/>
    <property type="match status" value="1"/>
</dbReference>
<dbReference type="GO" id="GO:0051301">
    <property type="term" value="P:cell division"/>
    <property type="evidence" value="ECO:0007669"/>
    <property type="project" value="InterPro"/>
</dbReference>
<dbReference type="AlphaFoldDB" id="A0A926D963"/>
<evidence type="ECO:0000256" key="4">
    <source>
        <dbReference type="ARBA" id="ARBA00022989"/>
    </source>
</evidence>
<keyword evidence="2 6" id="KW-0812">Transmembrane</keyword>
<dbReference type="GO" id="GO:0008360">
    <property type="term" value="P:regulation of cell shape"/>
    <property type="evidence" value="ECO:0007669"/>
    <property type="project" value="UniProtKB-KW"/>
</dbReference>
<keyword evidence="8" id="KW-1185">Reference proteome</keyword>
<evidence type="ECO:0000256" key="3">
    <source>
        <dbReference type="ARBA" id="ARBA00022960"/>
    </source>
</evidence>
<evidence type="ECO:0000256" key="5">
    <source>
        <dbReference type="ARBA" id="ARBA00023136"/>
    </source>
</evidence>
<comment type="caution">
    <text evidence="7">The sequence shown here is derived from an EMBL/GenBank/DDBJ whole genome shotgun (WGS) entry which is preliminary data.</text>
</comment>
<evidence type="ECO:0000313" key="7">
    <source>
        <dbReference type="EMBL" id="MBC8533546.1"/>
    </source>
</evidence>